<organism evidence="1">
    <name type="scientific">Anguilla anguilla</name>
    <name type="common">European freshwater eel</name>
    <name type="synonym">Muraena anguilla</name>
    <dbReference type="NCBI Taxonomy" id="7936"/>
    <lineage>
        <taxon>Eukaryota</taxon>
        <taxon>Metazoa</taxon>
        <taxon>Chordata</taxon>
        <taxon>Craniata</taxon>
        <taxon>Vertebrata</taxon>
        <taxon>Euteleostomi</taxon>
        <taxon>Actinopterygii</taxon>
        <taxon>Neopterygii</taxon>
        <taxon>Teleostei</taxon>
        <taxon>Anguilliformes</taxon>
        <taxon>Anguillidae</taxon>
        <taxon>Anguilla</taxon>
    </lineage>
</organism>
<name>A0A0E9S5D5_ANGAN</name>
<protein>
    <submittedName>
        <fullName evidence="1">Uncharacterized protein</fullName>
    </submittedName>
</protein>
<proteinExistence type="predicted"/>
<dbReference type="EMBL" id="GBXM01072081">
    <property type="protein sequence ID" value="JAH36496.1"/>
    <property type="molecule type" value="Transcribed_RNA"/>
</dbReference>
<reference evidence="1" key="2">
    <citation type="journal article" date="2015" name="Fish Shellfish Immunol.">
        <title>Early steps in the European eel (Anguilla anguilla)-Vibrio vulnificus interaction in the gills: Role of the RtxA13 toxin.</title>
        <authorList>
            <person name="Callol A."/>
            <person name="Pajuelo D."/>
            <person name="Ebbesson L."/>
            <person name="Teles M."/>
            <person name="MacKenzie S."/>
            <person name="Amaro C."/>
        </authorList>
    </citation>
    <scope>NUCLEOTIDE SEQUENCE</scope>
</reference>
<accession>A0A0E9S5D5</accession>
<dbReference type="AlphaFoldDB" id="A0A0E9S5D5"/>
<evidence type="ECO:0000313" key="1">
    <source>
        <dbReference type="EMBL" id="JAH36496.1"/>
    </source>
</evidence>
<reference evidence="1" key="1">
    <citation type="submission" date="2014-11" db="EMBL/GenBank/DDBJ databases">
        <authorList>
            <person name="Amaro Gonzalez C."/>
        </authorList>
    </citation>
    <scope>NUCLEOTIDE SEQUENCE</scope>
</reference>
<sequence length="53" mass="6430">MSPHKRWKQWYYIFNFIFCSNVWSWESESILLKNGNGIKLLHSARSDENYFSA</sequence>